<keyword evidence="5 8" id="KW-0418">Kinase</keyword>
<dbReference type="RefSeq" id="WP_203870367.1">
    <property type="nucleotide sequence ID" value="NZ_BONW01000041.1"/>
</dbReference>
<dbReference type="InterPro" id="IPR018484">
    <property type="entry name" value="FGGY_N"/>
</dbReference>
<keyword evidence="6 9" id="KW-0067">ATP-binding</keyword>
<dbReference type="CDD" id="cd07805">
    <property type="entry name" value="ASKHA_NBD_FGGY_CvXK-like"/>
    <property type="match status" value="1"/>
</dbReference>
<keyword evidence="3 8" id="KW-0808">Transferase</keyword>
<dbReference type="PIRSF" id="PIRSF000538">
    <property type="entry name" value="GlpK"/>
    <property type="match status" value="1"/>
</dbReference>
<feature type="region of interest" description="Disordered" evidence="10">
    <location>
        <begin position="496"/>
        <end position="533"/>
    </location>
</feature>
<evidence type="ECO:0000256" key="2">
    <source>
        <dbReference type="ARBA" id="ARBA00022629"/>
    </source>
</evidence>
<evidence type="ECO:0000259" key="11">
    <source>
        <dbReference type="Pfam" id="PF00370"/>
    </source>
</evidence>
<organism evidence="13 14">
    <name type="scientific">Plantactinospora endophytica</name>
    <dbReference type="NCBI Taxonomy" id="673535"/>
    <lineage>
        <taxon>Bacteria</taxon>
        <taxon>Bacillati</taxon>
        <taxon>Actinomycetota</taxon>
        <taxon>Actinomycetes</taxon>
        <taxon>Micromonosporales</taxon>
        <taxon>Micromonosporaceae</taxon>
        <taxon>Plantactinospora</taxon>
    </lineage>
</organism>
<sequence>MLIAHDLGTTGDKASLHTDTGALVGAVTVTYPTRYAPGGIAEQDPAHWWTALAEATRQLLARHDVQPAEVRGLAISGQMMGAVLLDSAYEPVRPSIIWADTRSGAQCAELVERIGAERAYELLGHRLNPTYSLTKVMWVRDHEPEVFGRVRHVCLAKDYAVYRLTGRLATDPSDASSTNAYDQERGTWSDVVLGAAGLDPALLPEIVPATAVVGTVTAAAAEATGLQAGTPVLMGGGDGPLAAVGAGVVSPADGAYCYLGSSSWVSLAAPRPLHDPAMRTMTFDHVVPGHYVPTATMQAGGASLEWIADVLEPAGDGDRFDRLVEAADTATAAGDGLYFLPHLLGERSPYWDPEAAGAFVGLRRHHDRAHLVRAVLEGVAFNLLTCVDAFREHGLPVDRVDAIGGGAASDVWLRILADVWGATVRRRSIVEEANSLGAAVTAAVGLGLVDDFGAAGKLSEVTAEFTPDPGRHADYRRRHAIFLDAYRRLEPWNAARGGEPAVGSAGGGSAGGSAGGESAGGSDGGGSTGGGSA</sequence>
<evidence type="ECO:0000256" key="4">
    <source>
        <dbReference type="ARBA" id="ARBA00022741"/>
    </source>
</evidence>
<dbReference type="InterPro" id="IPR006000">
    <property type="entry name" value="Xylulokinase"/>
</dbReference>
<evidence type="ECO:0000313" key="13">
    <source>
        <dbReference type="EMBL" id="GIG92017.1"/>
    </source>
</evidence>
<evidence type="ECO:0000256" key="10">
    <source>
        <dbReference type="SAM" id="MobiDB-lite"/>
    </source>
</evidence>
<accession>A0ABQ4EBA7</accession>
<dbReference type="NCBIfam" id="TIGR01312">
    <property type="entry name" value="XylB"/>
    <property type="match status" value="1"/>
</dbReference>
<comment type="similarity">
    <text evidence="1 8">Belongs to the FGGY kinase family.</text>
</comment>
<evidence type="ECO:0000259" key="12">
    <source>
        <dbReference type="Pfam" id="PF02782"/>
    </source>
</evidence>
<dbReference type="Pfam" id="PF00370">
    <property type="entry name" value="FGGY_N"/>
    <property type="match status" value="1"/>
</dbReference>
<dbReference type="InterPro" id="IPR018485">
    <property type="entry name" value="FGGY_C"/>
</dbReference>
<dbReference type="EMBL" id="BONW01000041">
    <property type="protein sequence ID" value="GIG92017.1"/>
    <property type="molecule type" value="Genomic_DNA"/>
</dbReference>
<dbReference type="InterPro" id="IPR050406">
    <property type="entry name" value="FGGY_Carb_Kinase"/>
</dbReference>
<evidence type="ECO:0000256" key="5">
    <source>
        <dbReference type="ARBA" id="ARBA00022777"/>
    </source>
</evidence>
<dbReference type="Pfam" id="PF02782">
    <property type="entry name" value="FGGY_C"/>
    <property type="match status" value="1"/>
</dbReference>
<keyword evidence="4 9" id="KW-0547">Nucleotide-binding</keyword>
<keyword evidence="7 9" id="KW-0119">Carbohydrate metabolism</keyword>
<protein>
    <recommendedName>
        <fullName evidence="9">Xylulose kinase</fullName>
        <shortName evidence="9">Xylulokinase</shortName>
        <ecNumber evidence="9">2.7.1.17</ecNumber>
    </recommendedName>
</protein>
<dbReference type="Proteomes" id="UP000646749">
    <property type="component" value="Unassembled WGS sequence"/>
</dbReference>
<dbReference type="SUPFAM" id="SSF53067">
    <property type="entry name" value="Actin-like ATPase domain"/>
    <property type="match status" value="2"/>
</dbReference>
<dbReference type="PANTHER" id="PTHR43095:SF5">
    <property type="entry name" value="XYLULOSE KINASE"/>
    <property type="match status" value="1"/>
</dbReference>
<dbReference type="PROSITE" id="PS00445">
    <property type="entry name" value="FGGY_KINASES_2"/>
    <property type="match status" value="1"/>
</dbReference>
<keyword evidence="2 9" id="KW-0859">Xylose metabolism</keyword>
<feature type="compositionally biased region" description="Gly residues" evidence="10">
    <location>
        <begin position="504"/>
        <end position="533"/>
    </location>
</feature>
<comment type="caution">
    <text evidence="13">The sequence shown here is derived from an EMBL/GenBank/DDBJ whole genome shotgun (WGS) entry which is preliminary data.</text>
</comment>
<evidence type="ECO:0000256" key="6">
    <source>
        <dbReference type="ARBA" id="ARBA00022840"/>
    </source>
</evidence>
<dbReference type="InterPro" id="IPR043129">
    <property type="entry name" value="ATPase_NBD"/>
</dbReference>
<gene>
    <name evidence="9" type="primary">xylB</name>
    <name evidence="13" type="ORF">Pen02_69530</name>
</gene>
<comment type="catalytic activity">
    <reaction evidence="9">
        <text>D-xylulose + ATP = D-xylulose 5-phosphate + ADP + H(+)</text>
        <dbReference type="Rhea" id="RHEA:10964"/>
        <dbReference type="ChEBI" id="CHEBI:15378"/>
        <dbReference type="ChEBI" id="CHEBI:17140"/>
        <dbReference type="ChEBI" id="CHEBI:30616"/>
        <dbReference type="ChEBI" id="CHEBI:57737"/>
        <dbReference type="ChEBI" id="CHEBI:456216"/>
        <dbReference type="EC" id="2.7.1.17"/>
    </reaction>
</comment>
<reference evidence="13 14" key="1">
    <citation type="submission" date="2021-01" db="EMBL/GenBank/DDBJ databases">
        <title>Whole genome shotgun sequence of Plantactinospora endophytica NBRC 110450.</title>
        <authorList>
            <person name="Komaki H."/>
            <person name="Tamura T."/>
        </authorList>
    </citation>
    <scope>NUCLEOTIDE SEQUENCE [LARGE SCALE GENOMIC DNA]</scope>
    <source>
        <strain evidence="13 14">NBRC 110450</strain>
    </source>
</reference>
<evidence type="ECO:0000256" key="8">
    <source>
        <dbReference type="RuleBase" id="RU003733"/>
    </source>
</evidence>
<evidence type="ECO:0000256" key="3">
    <source>
        <dbReference type="ARBA" id="ARBA00022679"/>
    </source>
</evidence>
<evidence type="ECO:0000313" key="14">
    <source>
        <dbReference type="Proteomes" id="UP000646749"/>
    </source>
</evidence>
<dbReference type="Gene3D" id="3.30.420.40">
    <property type="match status" value="2"/>
</dbReference>
<evidence type="ECO:0000256" key="7">
    <source>
        <dbReference type="ARBA" id="ARBA00023277"/>
    </source>
</evidence>
<dbReference type="EC" id="2.7.1.17" evidence="9"/>
<evidence type="ECO:0000256" key="9">
    <source>
        <dbReference type="RuleBase" id="RU364073"/>
    </source>
</evidence>
<dbReference type="InterPro" id="IPR000577">
    <property type="entry name" value="Carb_kinase_FGGY"/>
</dbReference>
<feature type="domain" description="Carbohydrate kinase FGGY N-terminal" evidence="11">
    <location>
        <begin position="1"/>
        <end position="245"/>
    </location>
</feature>
<keyword evidence="14" id="KW-1185">Reference proteome</keyword>
<dbReference type="InterPro" id="IPR018483">
    <property type="entry name" value="Carb_kinase_FGGY_CS"/>
</dbReference>
<evidence type="ECO:0000256" key="1">
    <source>
        <dbReference type="ARBA" id="ARBA00009156"/>
    </source>
</evidence>
<dbReference type="PANTHER" id="PTHR43095">
    <property type="entry name" value="SUGAR KINASE"/>
    <property type="match status" value="1"/>
</dbReference>
<name>A0ABQ4EBA7_9ACTN</name>
<proteinExistence type="inferred from homology"/>
<feature type="domain" description="Carbohydrate kinase FGGY C-terminal" evidence="12">
    <location>
        <begin position="255"/>
        <end position="445"/>
    </location>
</feature>